<organism evidence="5 6">
    <name type="scientific">Sessilibacter corallicola</name>
    <dbReference type="NCBI Taxonomy" id="2904075"/>
    <lineage>
        <taxon>Bacteria</taxon>
        <taxon>Pseudomonadati</taxon>
        <taxon>Pseudomonadota</taxon>
        <taxon>Gammaproteobacteria</taxon>
        <taxon>Cellvibrionales</taxon>
        <taxon>Cellvibrionaceae</taxon>
        <taxon>Sessilibacter</taxon>
    </lineage>
</organism>
<evidence type="ECO:0000256" key="1">
    <source>
        <dbReference type="ARBA" id="ARBA00022553"/>
    </source>
</evidence>
<protein>
    <recommendedName>
        <fullName evidence="4">Response regulatory domain-containing protein</fullName>
    </recommendedName>
</protein>
<dbReference type="InterPro" id="IPR019734">
    <property type="entry name" value="TPR_rpt"/>
</dbReference>
<dbReference type="PANTHER" id="PTHR44591">
    <property type="entry name" value="STRESS RESPONSE REGULATOR PROTEIN 1"/>
    <property type="match status" value="1"/>
</dbReference>
<gene>
    <name evidence="5" type="ORF">NBRC116591_15920</name>
</gene>
<dbReference type="InterPro" id="IPR011006">
    <property type="entry name" value="CheY-like_superfamily"/>
</dbReference>
<dbReference type="Gene3D" id="1.25.40.10">
    <property type="entry name" value="Tetratricopeptide repeat domain"/>
    <property type="match status" value="2"/>
</dbReference>
<evidence type="ECO:0000256" key="3">
    <source>
        <dbReference type="PROSITE-ProRule" id="PRU00339"/>
    </source>
</evidence>
<feature type="repeat" description="TPR" evidence="3">
    <location>
        <begin position="445"/>
        <end position="478"/>
    </location>
</feature>
<dbReference type="InterPro" id="IPR011990">
    <property type="entry name" value="TPR-like_helical_dom_sf"/>
</dbReference>
<dbReference type="SUPFAM" id="SSF52172">
    <property type="entry name" value="CheY-like"/>
    <property type="match status" value="1"/>
</dbReference>
<dbReference type="InterPro" id="IPR050595">
    <property type="entry name" value="Bact_response_regulator"/>
</dbReference>
<dbReference type="Proteomes" id="UP001465153">
    <property type="component" value="Unassembled WGS sequence"/>
</dbReference>
<keyword evidence="3" id="KW-0802">TPR repeat</keyword>
<accession>A0ABQ0A808</accession>
<feature type="modified residue" description="4-aspartylphosphate" evidence="2">
    <location>
        <position position="60"/>
    </location>
</feature>
<dbReference type="RefSeq" id="WP_353302421.1">
    <property type="nucleotide sequence ID" value="NZ_BAABWN010000004.1"/>
</dbReference>
<evidence type="ECO:0000259" key="4">
    <source>
        <dbReference type="PROSITE" id="PS50110"/>
    </source>
</evidence>
<keyword evidence="6" id="KW-1185">Reference proteome</keyword>
<dbReference type="PROSITE" id="PS50110">
    <property type="entry name" value="RESPONSE_REGULATORY"/>
    <property type="match status" value="1"/>
</dbReference>
<dbReference type="PROSITE" id="PS50005">
    <property type="entry name" value="TPR"/>
    <property type="match status" value="1"/>
</dbReference>
<evidence type="ECO:0000313" key="5">
    <source>
        <dbReference type="EMBL" id="GAA6167782.1"/>
    </source>
</evidence>
<evidence type="ECO:0000313" key="6">
    <source>
        <dbReference type="Proteomes" id="UP001465153"/>
    </source>
</evidence>
<reference evidence="5 6" key="1">
    <citation type="submission" date="2024-04" db="EMBL/GenBank/DDBJ databases">
        <title>Draft genome sequence of Sessilibacter corallicola NBRC 116591.</title>
        <authorList>
            <person name="Miyakawa T."/>
            <person name="Kusuya Y."/>
            <person name="Miura T."/>
        </authorList>
    </citation>
    <scope>NUCLEOTIDE SEQUENCE [LARGE SCALE GENOMIC DNA]</scope>
    <source>
        <strain evidence="5 6">KU-00831-HH</strain>
    </source>
</reference>
<dbReference type="Pfam" id="PF00072">
    <property type="entry name" value="Response_reg"/>
    <property type="match status" value="1"/>
</dbReference>
<keyword evidence="1 2" id="KW-0597">Phosphoprotein</keyword>
<dbReference type="SMART" id="SM00028">
    <property type="entry name" value="TPR"/>
    <property type="match status" value="3"/>
</dbReference>
<dbReference type="SUPFAM" id="SSF48452">
    <property type="entry name" value="TPR-like"/>
    <property type="match status" value="1"/>
</dbReference>
<name>A0ABQ0A808_9GAMM</name>
<feature type="domain" description="Response regulatory" evidence="4">
    <location>
        <begin position="10"/>
        <end position="129"/>
    </location>
</feature>
<evidence type="ECO:0000256" key="2">
    <source>
        <dbReference type="PROSITE-ProRule" id="PRU00169"/>
    </source>
</evidence>
<dbReference type="PANTHER" id="PTHR44591:SF3">
    <property type="entry name" value="RESPONSE REGULATORY DOMAIN-CONTAINING PROTEIN"/>
    <property type="match status" value="1"/>
</dbReference>
<comment type="caution">
    <text evidence="5">The sequence shown here is derived from an EMBL/GenBank/DDBJ whole genome shotgun (WGS) entry which is preliminary data.</text>
</comment>
<dbReference type="Pfam" id="PF13432">
    <property type="entry name" value="TPR_16"/>
    <property type="match status" value="1"/>
</dbReference>
<dbReference type="InterPro" id="IPR001789">
    <property type="entry name" value="Sig_transdc_resp-reg_receiver"/>
</dbReference>
<sequence>MKAFSAKGKRVLVVDDFEGFRLAIARKLEEQGNIRADTTHSGEEALKLCRNRYYDAILTDFNLGAGKTGLQVLEALRFHNELEPKQVFMLISAENNKQIVLAATDVEPDAYIAKPITTHNLGSRLARIFKQRKELNKLYEYLGKDNTGAAIDACRQHIEHHGYYAPFCEKVLGELLIQLGDLPTAKSHYESILLQRPLDWARLGLANVLVELREYDDAEENLKSIINENPFVMKAYDQLHQVYDSKQDLYCKQEIMEKAVAVSPLSFARQKCLAETALGNKNYLVAAGAYKKIMRLGRNSVYHQPEQIVDYARTAAVLTTEDPEAGLAFCKDAQVWFGQKNKNANSSDSLQNQMVSVQLLSGLGEHAKALKIFSDVEMNVSKIGEDLPFECEVDYVFTLKSLEKLESAEKYLISLCSKYQDEEKKLEILDQLLAEPVSHKNKAIVAAMNRRGIAQYEQKNYSDAATLFLRARKLFPKHLGINLNLVQVLYEEMKSHGMRSDYMLEVEASLNAVRAVIQVGDQQYQRFACLEAEFKDMKSKM</sequence>
<dbReference type="SMART" id="SM00448">
    <property type="entry name" value="REC"/>
    <property type="match status" value="1"/>
</dbReference>
<dbReference type="EMBL" id="BAABWN010000004">
    <property type="protein sequence ID" value="GAA6167782.1"/>
    <property type="molecule type" value="Genomic_DNA"/>
</dbReference>
<proteinExistence type="predicted"/>
<dbReference type="Gene3D" id="3.40.50.2300">
    <property type="match status" value="1"/>
</dbReference>